<dbReference type="Proteomes" id="UP000199153">
    <property type="component" value="Unassembled WGS sequence"/>
</dbReference>
<dbReference type="RefSeq" id="WP_093411147.1">
    <property type="nucleotide sequence ID" value="NZ_FOVL01000024.1"/>
</dbReference>
<protein>
    <submittedName>
        <fullName evidence="1">Uncharacterized protein</fullName>
    </submittedName>
</protein>
<accession>A0A1I5CU23</accession>
<dbReference type="EMBL" id="FOVL01000024">
    <property type="protein sequence ID" value="SFN90442.1"/>
    <property type="molecule type" value="Genomic_DNA"/>
</dbReference>
<evidence type="ECO:0000313" key="1">
    <source>
        <dbReference type="EMBL" id="SFN90442.1"/>
    </source>
</evidence>
<reference evidence="1 2" key="1">
    <citation type="submission" date="2016-10" db="EMBL/GenBank/DDBJ databases">
        <authorList>
            <person name="de Groot N.N."/>
        </authorList>
    </citation>
    <scope>NUCLEOTIDE SEQUENCE [LARGE SCALE GENOMIC DNA]</scope>
    <source>
        <strain evidence="1 2">DSM 17794</strain>
    </source>
</reference>
<keyword evidence="2" id="KW-1185">Reference proteome</keyword>
<sequence length="69" mass="8293">MVADFKSEKYSVPELWPLHNIYRWIYEFPDFNEKGFRVLEMKDSSYAKIKEMEARMKVSEAALGRNKSR</sequence>
<dbReference type="OrthoDB" id="1452931at2"/>
<dbReference type="STRING" id="287099.SAMN05660413_03017"/>
<proteinExistence type="predicted"/>
<organism evidence="1 2">
    <name type="scientific">Salegentibacter flavus</name>
    <dbReference type="NCBI Taxonomy" id="287099"/>
    <lineage>
        <taxon>Bacteria</taxon>
        <taxon>Pseudomonadati</taxon>
        <taxon>Bacteroidota</taxon>
        <taxon>Flavobacteriia</taxon>
        <taxon>Flavobacteriales</taxon>
        <taxon>Flavobacteriaceae</taxon>
        <taxon>Salegentibacter</taxon>
    </lineage>
</organism>
<name>A0A1I5CU23_9FLAO</name>
<dbReference type="AlphaFoldDB" id="A0A1I5CU23"/>
<gene>
    <name evidence="1" type="ORF">SAMN05660413_03017</name>
</gene>
<evidence type="ECO:0000313" key="2">
    <source>
        <dbReference type="Proteomes" id="UP000199153"/>
    </source>
</evidence>